<gene>
    <name evidence="8" type="primary">flgF</name>
    <name evidence="8" type="ORF">U1T56_17780</name>
</gene>
<name>A0ABU8XX53_9PROT</name>
<dbReference type="NCBIfam" id="TIGR02490">
    <property type="entry name" value="flgF"/>
    <property type="match status" value="1"/>
</dbReference>
<evidence type="ECO:0000256" key="1">
    <source>
        <dbReference type="ARBA" id="ARBA00004117"/>
    </source>
</evidence>
<dbReference type="PANTHER" id="PTHR30435:SF19">
    <property type="entry name" value="FLAGELLAR BASAL-BODY ROD PROTEIN FLGG"/>
    <property type="match status" value="1"/>
</dbReference>
<dbReference type="Pfam" id="PF00460">
    <property type="entry name" value="Flg_bb_rod"/>
    <property type="match status" value="1"/>
</dbReference>
<dbReference type="InterPro" id="IPR037925">
    <property type="entry name" value="FlgE/F/G-like"/>
</dbReference>
<dbReference type="InterPro" id="IPR019776">
    <property type="entry name" value="Flagellar_basal_body_rod_CS"/>
</dbReference>
<comment type="subcellular location">
    <subcellularLocation>
        <location evidence="1 4">Bacterial flagellum basal body</location>
    </subcellularLocation>
</comment>
<dbReference type="PROSITE" id="PS00588">
    <property type="entry name" value="FLAGELLA_BB_ROD"/>
    <property type="match status" value="1"/>
</dbReference>
<keyword evidence="8" id="KW-0966">Cell projection</keyword>
<keyword evidence="9" id="KW-1185">Reference proteome</keyword>
<dbReference type="SUPFAM" id="SSF117143">
    <property type="entry name" value="Flagellar hook protein flgE"/>
    <property type="match status" value="1"/>
</dbReference>
<accession>A0ABU8XX53</accession>
<evidence type="ECO:0000256" key="2">
    <source>
        <dbReference type="ARBA" id="ARBA00009677"/>
    </source>
</evidence>
<evidence type="ECO:0000259" key="7">
    <source>
        <dbReference type="Pfam" id="PF22692"/>
    </source>
</evidence>
<dbReference type="Proteomes" id="UP001375743">
    <property type="component" value="Unassembled WGS sequence"/>
</dbReference>
<keyword evidence="3 4" id="KW-0975">Bacterial flagellum</keyword>
<feature type="domain" description="Flagellar hook protein FlgE/F/G-like D1" evidence="7">
    <location>
        <begin position="80"/>
        <end position="146"/>
    </location>
</feature>
<dbReference type="Pfam" id="PF06429">
    <property type="entry name" value="Flg_bbr_C"/>
    <property type="match status" value="1"/>
</dbReference>
<evidence type="ECO:0000259" key="6">
    <source>
        <dbReference type="Pfam" id="PF06429"/>
    </source>
</evidence>
<dbReference type="InterPro" id="IPR010930">
    <property type="entry name" value="Flg_bb/hook_C_dom"/>
</dbReference>
<protein>
    <recommendedName>
        <fullName evidence="4">Flagellar basal-body rod protein FlgF</fullName>
    </recommendedName>
</protein>
<dbReference type="Pfam" id="PF22692">
    <property type="entry name" value="LlgE_F_G_D1"/>
    <property type="match status" value="1"/>
</dbReference>
<dbReference type="InterPro" id="IPR053967">
    <property type="entry name" value="LlgE_F_G-like_D1"/>
</dbReference>
<keyword evidence="8" id="KW-0282">Flagellum</keyword>
<evidence type="ECO:0000313" key="9">
    <source>
        <dbReference type="Proteomes" id="UP001375743"/>
    </source>
</evidence>
<dbReference type="InterPro" id="IPR020013">
    <property type="entry name" value="Flagellar_FlgE/F/G"/>
</dbReference>
<dbReference type="PANTHER" id="PTHR30435">
    <property type="entry name" value="FLAGELLAR PROTEIN"/>
    <property type="match status" value="1"/>
</dbReference>
<feature type="domain" description="Flagellar basal body rod protein N-terminal" evidence="5">
    <location>
        <begin position="9"/>
        <end position="35"/>
    </location>
</feature>
<evidence type="ECO:0000313" key="8">
    <source>
        <dbReference type="EMBL" id="MEK0085008.1"/>
    </source>
</evidence>
<dbReference type="InterPro" id="IPR001444">
    <property type="entry name" value="Flag_bb_rod_N"/>
</dbReference>
<dbReference type="RefSeq" id="WP_418160856.1">
    <property type="nucleotide sequence ID" value="NZ_JBBLZC010000020.1"/>
</dbReference>
<comment type="subunit">
    <text evidence="4">The basal body constitutes a major portion of the flagellar organelle and consists of five rings (E,L,P,S, and M) mounted on a central rod. The rod consists of about 26 subunits of FlgG in the distal portion, and FlgB, FlgC and FlgF are thought to build up the proximal portion of the rod with about 6 subunits each.</text>
</comment>
<evidence type="ECO:0000259" key="5">
    <source>
        <dbReference type="Pfam" id="PF00460"/>
    </source>
</evidence>
<keyword evidence="8" id="KW-0969">Cilium</keyword>
<dbReference type="InterPro" id="IPR012836">
    <property type="entry name" value="FlgF"/>
</dbReference>
<proteinExistence type="inferred from homology"/>
<reference evidence="8 9" key="1">
    <citation type="submission" date="2024-01" db="EMBL/GenBank/DDBJ databases">
        <title>Multi-omics insights into the function and evolution of sodium benzoate biodegradation pathways in Benzoatithermus flavus gen. nov., sp. nov. from hot spring.</title>
        <authorList>
            <person name="Hu C.-J."/>
            <person name="Li W.-J."/>
        </authorList>
    </citation>
    <scope>NUCLEOTIDE SEQUENCE [LARGE SCALE GENOMIC DNA]</scope>
    <source>
        <strain evidence="8 9">SYSU G07066</strain>
    </source>
</reference>
<dbReference type="EMBL" id="JBBLZC010000020">
    <property type="protein sequence ID" value="MEK0085008.1"/>
    <property type="molecule type" value="Genomic_DNA"/>
</dbReference>
<comment type="similarity">
    <text evidence="2 4">Belongs to the flagella basal body rod proteins family.</text>
</comment>
<evidence type="ECO:0000256" key="3">
    <source>
        <dbReference type="ARBA" id="ARBA00023143"/>
    </source>
</evidence>
<evidence type="ECO:0000256" key="4">
    <source>
        <dbReference type="RuleBase" id="RU362116"/>
    </source>
</evidence>
<comment type="caution">
    <text evidence="8">The sequence shown here is derived from an EMBL/GenBank/DDBJ whole genome shotgun (WGS) entry which is preliminary data.</text>
</comment>
<feature type="domain" description="Flagellar basal-body/hook protein C-terminal" evidence="6">
    <location>
        <begin position="186"/>
        <end position="228"/>
    </location>
</feature>
<dbReference type="NCBIfam" id="TIGR03506">
    <property type="entry name" value="FlgEFG_subfam"/>
    <property type="match status" value="1"/>
</dbReference>
<sequence>MESSISLALAAQVALRRRMDVVANNIANANTTGFKLEAQIVQRLDQPVGDTDVAYPLDRGSYTDLRPGPITVTGNPLDVAVVGDALLAVQTPQGSRLTRDGRMTRAADGTLADLSGHAVTAAGGGTIQIPEQAREITIASDGTVTADGEEVGQIGLFAIPSDLQREADGLFSGSGAPVPATDATLQQGALEQANVQPITELVDMMEVQRGYERVQRLLDGEDERIRKLVERAVRV</sequence>
<organism evidence="8 9">
    <name type="scientific">Benzoatithermus flavus</name>
    <dbReference type="NCBI Taxonomy" id="3108223"/>
    <lineage>
        <taxon>Bacteria</taxon>
        <taxon>Pseudomonadati</taxon>
        <taxon>Pseudomonadota</taxon>
        <taxon>Alphaproteobacteria</taxon>
        <taxon>Geminicoccales</taxon>
        <taxon>Geminicoccaceae</taxon>
        <taxon>Benzoatithermus</taxon>
    </lineage>
</organism>